<comment type="function">
    <text evidence="11">Probably plays a role in ribosome assembly or function. May be involved in resolution of branched DNA intermediates that result from template switching in postreplication gaps. Binds DNA and has ATPase activity.</text>
</comment>
<dbReference type="InterPro" id="IPR017871">
    <property type="entry name" value="ABC_transporter-like_CS"/>
</dbReference>
<dbReference type="PROSITE" id="PS00211">
    <property type="entry name" value="ABC_TRANSPORTER_1"/>
    <property type="match status" value="1"/>
</dbReference>
<evidence type="ECO:0000256" key="1">
    <source>
        <dbReference type="ARBA" id="ARBA00022490"/>
    </source>
</evidence>
<dbReference type="InterPro" id="IPR003439">
    <property type="entry name" value="ABC_transporter-like_ATP-bd"/>
</dbReference>
<dbReference type="Gene3D" id="3.40.50.300">
    <property type="entry name" value="P-loop containing nucleotide triphosphate hydrolases"/>
    <property type="match status" value="2"/>
</dbReference>
<feature type="domain" description="ABC transporter" evidence="12">
    <location>
        <begin position="291"/>
        <end position="510"/>
    </location>
</feature>
<keyword evidence="7 11" id="KW-0238">DNA-binding</keyword>
<keyword evidence="4 11" id="KW-0227">DNA damage</keyword>
<dbReference type="PROSITE" id="PS50893">
    <property type="entry name" value="ABC_TRANSPORTER_2"/>
    <property type="match status" value="2"/>
</dbReference>
<evidence type="ECO:0000256" key="3">
    <source>
        <dbReference type="ARBA" id="ARBA00022741"/>
    </source>
</evidence>
<dbReference type="Gene3D" id="1.10.287.380">
    <property type="entry name" value="Valyl-tRNA synthetase, C-terminal domain"/>
    <property type="match status" value="1"/>
</dbReference>
<evidence type="ECO:0000313" key="14">
    <source>
        <dbReference type="Proteomes" id="UP000243900"/>
    </source>
</evidence>
<dbReference type="GO" id="GO:0016887">
    <property type="term" value="F:ATP hydrolysis activity"/>
    <property type="evidence" value="ECO:0007669"/>
    <property type="project" value="UniProtKB-UniRule"/>
</dbReference>
<dbReference type="InterPro" id="IPR037118">
    <property type="entry name" value="Val-tRNA_synth_C_sf"/>
</dbReference>
<dbReference type="CDD" id="cd03221">
    <property type="entry name" value="ABCF_EF-3"/>
    <property type="match status" value="2"/>
</dbReference>
<comment type="caution">
    <text evidence="13">The sequence shown here is derived from an EMBL/GenBank/DDBJ whole genome shotgun (WGS) entry which is preliminary data.</text>
</comment>
<dbReference type="FunFam" id="3.40.50.300:FF:000309">
    <property type="entry name" value="ABC transporter ATP-binding protein"/>
    <property type="match status" value="1"/>
</dbReference>
<dbReference type="GO" id="GO:0043022">
    <property type="term" value="F:ribosome binding"/>
    <property type="evidence" value="ECO:0007669"/>
    <property type="project" value="UniProtKB-UniRule"/>
</dbReference>
<evidence type="ECO:0000256" key="4">
    <source>
        <dbReference type="ARBA" id="ARBA00022763"/>
    </source>
</evidence>
<dbReference type="Pfam" id="PF00005">
    <property type="entry name" value="ABC_tran"/>
    <property type="match status" value="2"/>
</dbReference>
<evidence type="ECO:0000256" key="11">
    <source>
        <dbReference type="HAMAP-Rule" id="MF_00848"/>
    </source>
</evidence>
<keyword evidence="2 11" id="KW-0677">Repeat</keyword>
<dbReference type="EMBL" id="PTQZ01000027">
    <property type="protein sequence ID" value="PQA49445.1"/>
    <property type="molecule type" value="Genomic_DNA"/>
</dbReference>
<sequence>MALLSLRDVSVAFGGPHLLDKTAFSLERGERVCIIGRNGEGKSTLLKVIAGEITPDGGEIVRQQGLRIATMMQEVPRDWAGTVEDIVAGGLQEHPDMVGHLEDWEIQTKVAKITTRLELDPYGEFASLSGGRKRRVLLARALITEPDILLLDEPTNHLDIRSITWIEQFLLGWNGTLLFITHDRSFLGTVATRIVELDRGTLRSFPGSYTAYLEHKEAQLIAEEHQSTVFDKKLAQEEVWIRQGIKARRTRNEGRVRALEQLRRDRAARRERTGNAKLVISDAERSGKLVLEATGLCKTLGGLALVRDFNAVVMRGDKIGLIGDNGVGKTTLINLLLQKIAPDAGSVRHGTMLQVAYFDQLRAQLDPEASVIDNVVEGSDFIEINGQRKHALSYLQDFLFSPQRARTPVKALSGGERNRLLLAKLFTRPTNLLILDEPTNDLDVETLELLEELLVGYQGTLLVISHDRAFLNEVVTSTWVFEGDGAINEYVGGYDDWLRQRPAQTAVSLPGRPAAPVAAAAPTPATAPAKRKLSYKEQRELDAIPEEIAALEAEQAEAGAALADGSLFVSDAARATALSQRLGEIDERLLHLLERWETLGG</sequence>
<keyword evidence="3 11" id="KW-0547">Nucleotide-binding</keyword>
<comment type="similarity">
    <text evidence="10 11">Belongs to the ABC transporter superfamily. ABCF family. Uup subfamily.</text>
</comment>
<evidence type="ECO:0000256" key="7">
    <source>
        <dbReference type="ARBA" id="ARBA00023125"/>
    </source>
</evidence>
<protein>
    <recommendedName>
        <fullName evidence="11">ATP-binding protein Uup</fullName>
        <ecNumber evidence="11">3.6.1.-</ecNumber>
    </recommendedName>
</protein>
<evidence type="ECO:0000256" key="10">
    <source>
        <dbReference type="ARBA" id="ARBA00061478"/>
    </source>
</evidence>
<name>A0A2P6AUF7_9GAMM</name>
<evidence type="ECO:0000256" key="9">
    <source>
        <dbReference type="ARBA" id="ARBA00049360"/>
    </source>
</evidence>
<accession>A0A2P6AUF7</accession>
<dbReference type="GO" id="GO:0005737">
    <property type="term" value="C:cytoplasm"/>
    <property type="evidence" value="ECO:0007669"/>
    <property type="project" value="UniProtKB-SubCell"/>
</dbReference>
<feature type="domain" description="ABC transporter" evidence="12">
    <location>
        <begin position="4"/>
        <end position="224"/>
    </location>
</feature>
<dbReference type="OrthoDB" id="9808609at2"/>
<dbReference type="Pfam" id="PF16326">
    <property type="entry name" value="ABC_tran_CTD"/>
    <property type="match status" value="1"/>
</dbReference>
<dbReference type="GO" id="GO:0003677">
    <property type="term" value="F:DNA binding"/>
    <property type="evidence" value="ECO:0007669"/>
    <property type="project" value="UniProtKB-UniRule"/>
</dbReference>
<dbReference type="Pfam" id="PF12848">
    <property type="entry name" value="ABC_tran_Xtn"/>
    <property type="match status" value="1"/>
</dbReference>
<comment type="catalytic activity">
    <reaction evidence="9 11">
        <text>ATP + H2O = ADP + phosphate + H(+)</text>
        <dbReference type="Rhea" id="RHEA:13065"/>
        <dbReference type="ChEBI" id="CHEBI:15377"/>
        <dbReference type="ChEBI" id="CHEBI:15378"/>
        <dbReference type="ChEBI" id="CHEBI:30616"/>
        <dbReference type="ChEBI" id="CHEBI:43474"/>
        <dbReference type="ChEBI" id="CHEBI:456216"/>
    </reaction>
</comment>
<dbReference type="InterPro" id="IPR003593">
    <property type="entry name" value="AAA+_ATPase"/>
</dbReference>
<keyword evidence="14" id="KW-1185">Reference proteome</keyword>
<dbReference type="HAMAP" id="MF_00848">
    <property type="entry name" value="Uup"/>
    <property type="match status" value="1"/>
</dbReference>
<dbReference type="PANTHER" id="PTHR42855">
    <property type="entry name" value="ABC TRANSPORTER ATP-BINDING SUBUNIT"/>
    <property type="match status" value="1"/>
</dbReference>
<evidence type="ECO:0000256" key="6">
    <source>
        <dbReference type="ARBA" id="ARBA00022840"/>
    </source>
</evidence>
<feature type="binding site" evidence="11">
    <location>
        <begin position="323"/>
        <end position="330"/>
    </location>
    <ligand>
        <name>ATP</name>
        <dbReference type="ChEBI" id="CHEBI:30616"/>
        <label>2</label>
    </ligand>
</feature>
<dbReference type="PANTHER" id="PTHR42855:SF1">
    <property type="entry name" value="ABC TRANSPORTER DOMAIN-CONTAINING PROTEIN"/>
    <property type="match status" value="1"/>
</dbReference>
<dbReference type="RefSeq" id="WP_105191269.1">
    <property type="nucleotide sequence ID" value="NZ_PTQZ01000027.1"/>
</dbReference>
<evidence type="ECO:0000256" key="2">
    <source>
        <dbReference type="ARBA" id="ARBA00022737"/>
    </source>
</evidence>
<proteinExistence type="inferred from homology"/>
<reference evidence="14" key="1">
    <citation type="submission" date="2018-02" db="EMBL/GenBank/DDBJ databases">
        <title>Genome sequencing of Solimonas sp. HR-BB.</title>
        <authorList>
            <person name="Lee Y."/>
            <person name="Jeon C.O."/>
        </authorList>
    </citation>
    <scope>NUCLEOTIDE SEQUENCE [LARGE SCALE GENOMIC DNA]</scope>
    <source>
        <strain evidence="14">HR-E</strain>
    </source>
</reference>
<dbReference type="Proteomes" id="UP000243900">
    <property type="component" value="Unassembled WGS sequence"/>
</dbReference>
<dbReference type="InterPro" id="IPR027417">
    <property type="entry name" value="P-loop_NTPase"/>
</dbReference>
<gene>
    <name evidence="11" type="primary">uup</name>
    <name evidence="13" type="ORF">C5O18_02385</name>
</gene>
<dbReference type="EC" id="3.6.1.-" evidence="11"/>
<evidence type="ECO:0000259" key="12">
    <source>
        <dbReference type="PROSITE" id="PS50893"/>
    </source>
</evidence>
<evidence type="ECO:0000313" key="13">
    <source>
        <dbReference type="EMBL" id="PQA49445.1"/>
    </source>
</evidence>
<evidence type="ECO:0000256" key="5">
    <source>
        <dbReference type="ARBA" id="ARBA00022801"/>
    </source>
</evidence>
<dbReference type="SUPFAM" id="SSF52540">
    <property type="entry name" value="P-loop containing nucleoside triphosphate hydrolases"/>
    <property type="match status" value="2"/>
</dbReference>
<keyword evidence="1 11" id="KW-0963">Cytoplasm</keyword>
<keyword evidence="6 11" id="KW-0067">ATP-binding</keyword>
<dbReference type="AlphaFoldDB" id="A0A2P6AUF7"/>
<dbReference type="GO" id="GO:0005524">
    <property type="term" value="F:ATP binding"/>
    <property type="evidence" value="ECO:0007669"/>
    <property type="project" value="UniProtKB-UniRule"/>
</dbReference>
<dbReference type="InterPro" id="IPR043686">
    <property type="entry name" value="Uup"/>
</dbReference>
<dbReference type="FunFam" id="3.40.50.300:FF:000011">
    <property type="entry name" value="Putative ABC transporter ATP-binding component"/>
    <property type="match status" value="1"/>
</dbReference>
<dbReference type="InterPro" id="IPR032781">
    <property type="entry name" value="ABC_tran_Xtn"/>
</dbReference>
<keyword evidence="5 11" id="KW-0378">Hydrolase</keyword>
<dbReference type="InterPro" id="IPR051309">
    <property type="entry name" value="ABCF_ATPase"/>
</dbReference>
<dbReference type="SMART" id="SM00382">
    <property type="entry name" value="AAA"/>
    <property type="match status" value="2"/>
</dbReference>
<evidence type="ECO:0000256" key="8">
    <source>
        <dbReference type="ARBA" id="ARBA00023204"/>
    </source>
</evidence>
<dbReference type="InterPro" id="IPR032524">
    <property type="entry name" value="ABC_tran_C"/>
</dbReference>
<keyword evidence="8 11" id="KW-0234">DNA repair</keyword>
<comment type="subcellular location">
    <subcellularLocation>
        <location evidence="11">Cytoplasm</location>
    </subcellularLocation>
    <text evidence="11">Associates with ribosomes.</text>
</comment>
<organism evidence="13 14">
    <name type="scientific">Amnimonas aquatica</name>
    <dbReference type="NCBI Taxonomy" id="2094561"/>
    <lineage>
        <taxon>Bacteria</taxon>
        <taxon>Pseudomonadati</taxon>
        <taxon>Pseudomonadota</taxon>
        <taxon>Gammaproteobacteria</taxon>
        <taxon>Moraxellales</taxon>
        <taxon>Moraxellaceae</taxon>
        <taxon>Amnimonas</taxon>
    </lineage>
</organism>
<dbReference type="GO" id="GO:0006281">
    <property type="term" value="P:DNA repair"/>
    <property type="evidence" value="ECO:0007669"/>
    <property type="project" value="UniProtKB-KW"/>
</dbReference>
<feature type="binding site" evidence="11">
    <location>
        <begin position="36"/>
        <end position="43"/>
    </location>
    <ligand>
        <name>ATP</name>
        <dbReference type="ChEBI" id="CHEBI:30616"/>
        <label>1</label>
    </ligand>
</feature>